<dbReference type="EMBL" id="PVWJ01000057">
    <property type="protein sequence ID" value="PSB02533.1"/>
    <property type="molecule type" value="Genomic_DNA"/>
</dbReference>
<dbReference type="RefSeq" id="WP_106289045.1">
    <property type="nucleotide sequence ID" value="NZ_CAWNTC010000059.1"/>
</dbReference>
<reference evidence="3 4" key="2">
    <citation type="submission" date="2018-03" db="EMBL/GenBank/DDBJ databases">
        <title>The ancient ancestry and fast evolution of plastids.</title>
        <authorList>
            <person name="Moore K.R."/>
            <person name="Magnabosco C."/>
            <person name="Momper L."/>
            <person name="Gold D.A."/>
            <person name="Bosak T."/>
            <person name="Fournier G.P."/>
        </authorList>
    </citation>
    <scope>NUCLEOTIDE SEQUENCE [LARGE SCALE GENOMIC DNA]</scope>
    <source>
        <strain evidence="3 4">CCAP 1448/3</strain>
    </source>
</reference>
<dbReference type="InterPro" id="IPR045584">
    <property type="entry name" value="Pilin-like"/>
</dbReference>
<evidence type="ECO:0008006" key="5">
    <source>
        <dbReference type="Google" id="ProtNLM"/>
    </source>
</evidence>
<evidence type="ECO:0000313" key="4">
    <source>
        <dbReference type="Proteomes" id="UP000238762"/>
    </source>
</evidence>
<dbReference type="Proteomes" id="UP000238762">
    <property type="component" value="Unassembled WGS sequence"/>
</dbReference>
<sequence length="189" mass="20432">MRLFNALCKEKDSGFSLLEITIVILIIAILGAIVSPSFINLYNVNKVNEAIDKTKGAIQEAQNQAIRYGRRCQIRVINKAQTTKYGTPAEHPTIESVAPTSTPSATAPKEESCLLNGDRTLPGIALAGHTTPWIISFDFKGRTSDVANNGTLILSIPDTPKPQKCLVISQGLGMVRTGDYEGTNCNTSR</sequence>
<keyword evidence="2" id="KW-0812">Transmembrane</keyword>
<reference evidence="3 4" key="1">
    <citation type="submission" date="2018-02" db="EMBL/GenBank/DDBJ databases">
        <authorList>
            <person name="Cohen D.B."/>
            <person name="Kent A.D."/>
        </authorList>
    </citation>
    <scope>NUCLEOTIDE SEQUENCE [LARGE SCALE GENOMIC DNA]</scope>
    <source>
        <strain evidence="3 4">CCAP 1448/3</strain>
    </source>
</reference>
<comment type="caution">
    <text evidence="3">The sequence shown here is derived from an EMBL/GenBank/DDBJ whole genome shotgun (WGS) entry which is preliminary data.</text>
</comment>
<dbReference type="OrthoDB" id="561156at2"/>
<feature type="region of interest" description="Disordered" evidence="1">
    <location>
        <begin position="85"/>
        <end position="110"/>
    </location>
</feature>
<dbReference type="Pfam" id="PF07963">
    <property type="entry name" value="N_methyl"/>
    <property type="match status" value="1"/>
</dbReference>
<evidence type="ECO:0000313" key="3">
    <source>
        <dbReference type="EMBL" id="PSB02533.1"/>
    </source>
</evidence>
<protein>
    <recommendedName>
        <fullName evidence="5">Prepilin-type cleavage/methylation domain-containing protein</fullName>
    </recommendedName>
</protein>
<accession>A0A2T1C338</accession>
<keyword evidence="2" id="KW-1133">Transmembrane helix</keyword>
<gene>
    <name evidence="3" type="ORF">C7B64_12785</name>
</gene>
<evidence type="ECO:0000256" key="2">
    <source>
        <dbReference type="SAM" id="Phobius"/>
    </source>
</evidence>
<keyword evidence="4" id="KW-1185">Reference proteome</keyword>
<keyword evidence="2" id="KW-0472">Membrane</keyword>
<feature type="transmembrane region" description="Helical" evidence="2">
    <location>
        <begin position="20"/>
        <end position="42"/>
    </location>
</feature>
<evidence type="ECO:0000256" key="1">
    <source>
        <dbReference type="SAM" id="MobiDB-lite"/>
    </source>
</evidence>
<dbReference type="SUPFAM" id="SSF54523">
    <property type="entry name" value="Pili subunits"/>
    <property type="match status" value="1"/>
</dbReference>
<dbReference type="AlphaFoldDB" id="A0A2T1C338"/>
<organism evidence="3 4">
    <name type="scientific">Merismopedia glauca CCAP 1448/3</name>
    <dbReference type="NCBI Taxonomy" id="1296344"/>
    <lineage>
        <taxon>Bacteria</taxon>
        <taxon>Bacillati</taxon>
        <taxon>Cyanobacteriota</taxon>
        <taxon>Cyanophyceae</taxon>
        <taxon>Synechococcales</taxon>
        <taxon>Merismopediaceae</taxon>
        <taxon>Merismopedia</taxon>
    </lineage>
</organism>
<dbReference type="NCBIfam" id="TIGR02532">
    <property type="entry name" value="IV_pilin_GFxxxE"/>
    <property type="match status" value="1"/>
</dbReference>
<name>A0A2T1C338_9CYAN</name>
<proteinExistence type="predicted"/>
<dbReference type="InterPro" id="IPR012902">
    <property type="entry name" value="N_methyl_site"/>
</dbReference>
<dbReference type="PROSITE" id="PS00409">
    <property type="entry name" value="PROKAR_NTER_METHYL"/>
    <property type="match status" value="1"/>
</dbReference>
<dbReference type="Gene3D" id="3.30.700.10">
    <property type="entry name" value="Glycoprotein, Type 4 Pilin"/>
    <property type="match status" value="1"/>
</dbReference>